<accession>A0AAD5LFD9</accession>
<dbReference type="Proteomes" id="UP000820818">
    <property type="component" value="Linkage Group LG6"/>
</dbReference>
<evidence type="ECO:0000313" key="2">
    <source>
        <dbReference type="EMBL" id="KAI9556683.1"/>
    </source>
</evidence>
<feature type="compositionally biased region" description="Low complexity" evidence="1">
    <location>
        <begin position="114"/>
        <end position="125"/>
    </location>
</feature>
<feature type="compositionally biased region" description="Basic residues" evidence="1">
    <location>
        <begin position="135"/>
        <end position="158"/>
    </location>
</feature>
<name>A0AAD5LFD9_9CRUS</name>
<keyword evidence="3" id="KW-1185">Reference proteome</keyword>
<dbReference type="EMBL" id="WJBH02000006">
    <property type="protein sequence ID" value="KAI9556683.1"/>
    <property type="molecule type" value="Genomic_DNA"/>
</dbReference>
<protein>
    <submittedName>
        <fullName evidence="2">Uncharacterized protein</fullName>
    </submittedName>
</protein>
<feature type="region of interest" description="Disordered" evidence="1">
    <location>
        <begin position="111"/>
        <end position="158"/>
    </location>
</feature>
<dbReference type="AlphaFoldDB" id="A0AAD5LFD9"/>
<evidence type="ECO:0000313" key="3">
    <source>
        <dbReference type="Proteomes" id="UP000820818"/>
    </source>
</evidence>
<comment type="caution">
    <text evidence="2">The sequence shown here is derived from an EMBL/GenBank/DDBJ whole genome shotgun (WGS) entry which is preliminary data.</text>
</comment>
<proteinExistence type="predicted"/>
<reference evidence="2 3" key="1">
    <citation type="submission" date="2022-05" db="EMBL/GenBank/DDBJ databases">
        <title>A multi-omics perspective on studying reproductive biology in Daphnia sinensis.</title>
        <authorList>
            <person name="Jia J."/>
        </authorList>
    </citation>
    <scope>NUCLEOTIDE SEQUENCE [LARGE SCALE GENOMIC DNA]</scope>
    <source>
        <strain evidence="2 3">WSL</strain>
    </source>
</reference>
<feature type="region of interest" description="Disordered" evidence="1">
    <location>
        <begin position="49"/>
        <end position="87"/>
    </location>
</feature>
<evidence type="ECO:0000256" key="1">
    <source>
        <dbReference type="SAM" id="MobiDB-lite"/>
    </source>
</evidence>
<sequence>MDKTPSQCREKIKKLKTMYRNLSNHGKVSKNIRGRLMHKLHQVMEGIPSVSSATSKARGADGNCNHEEEMDGAETEGPTPNNVMGNGLIEQGFGNTIQINILLLDEDFLDEDSSASSDPESVSSSDAEDVAPQRKVPKHRDKRRKPSRKRKESRSKRRSAVYVLIDKVISAQSAANERFSALEERLYQQNLIQGT</sequence>
<gene>
    <name evidence="2" type="ORF">GHT06_016473</name>
</gene>
<organism evidence="2 3">
    <name type="scientific">Daphnia sinensis</name>
    <dbReference type="NCBI Taxonomy" id="1820382"/>
    <lineage>
        <taxon>Eukaryota</taxon>
        <taxon>Metazoa</taxon>
        <taxon>Ecdysozoa</taxon>
        <taxon>Arthropoda</taxon>
        <taxon>Crustacea</taxon>
        <taxon>Branchiopoda</taxon>
        <taxon>Diplostraca</taxon>
        <taxon>Cladocera</taxon>
        <taxon>Anomopoda</taxon>
        <taxon>Daphniidae</taxon>
        <taxon>Daphnia</taxon>
        <taxon>Daphnia similis group</taxon>
    </lineage>
</organism>